<sequence length="245" mass="27990">MIFHRMNFDYLVEEIDSEVECSQPLGPQRDKLFKTNSYNLVCAPPAEPSEIVVPSSSSGDHADIIRKLDAIETRLTAIEKSLTDKMPEKAEVQAQSKLLRECRVIAAKTHHSISRITGDLEDEHYLELASKLPMSSEEHVRFVEEKLSQKESTDAMMRLILKSKGAKGSVDGVLRGLFSDDVMYHYNLEGRKEKKSLLKLKCVGLVFDIFPDKDKNSIYGELRRFVALSHNRYKQKKHKLRAKLI</sequence>
<feature type="domain" description="DUF4806" evidence="1">
    <location>
        <begin position="131"/>
        <end position="199"/>
    </location>
</feature>
<protein>
    <submittedName>
        <fullName evidence="3">Uncharacterized protein LOC125777767 isoform X1</fullName>
    </submittedName>
</protein>
<accession>A0ABM3JJ81</accession>
<dbReference type="Proteomes" id="UP001652620">
    <property type="component" value="Chromosome 3"/>
</dbReference>
<organism evidence="2 3">
    <name type="scientific">Bactrocera dorsalis</name>
    <name type="common">Oriental fruit fly</name>
    <name type="synonym">Dacus dorsalis</name>
    <dbReference type="NCBI Taxonomy" id="27457"/>
    <lineage>
        <taxon>Eukaryota</taxon>
        <taxon>Metazoa</taxon>
        <taxon>Ecdysozoa</taxon>
        <taxon>Arthropoda</taxon>
        <taxon>Hexapoda</taxon>
        <taxon>Insecta</taxon>
        <taxon>Pterygota</taxon>
        <taxon>Neoptera</taxon>
        <taxon>Endopterygota</taxon>
        <taxon>Diptera</taxon>
        <taxon>Brachycera</taxon>
        <taxon>Muscomorpha</taxon>
        <taxon>Tephritoidea</taxon>
        <taxon>Tephritidae</taxon>
        <taxon>Bactrocera</taxon>
        <taxon>Bactrocera</taxon>
    </lineage>
</organism>
<evidence type="ECO:0000313" key="3">
    <source>
        <dbReference type="RefSeq" id="XP_049309273.1"/>
    </source>
</evidence>
<dbReference type="RefSeq" id="XP_049309273.1">
    <property type="nucleotide sequence ID" value="XM_049453316.1"/>
</dbReference>
<dbReference type="InterPro" id="IPR032071">
    <property type="entry name" value="DUF4806"/>
</dbReference>
<keyword evidence="2" id="KW-1185">Reference proteome</keyword>
<evidence type="ECO:0000313" key="2">
    <source>
        <dbReference type="Proteomes" id="UP001652620"/>
    </source>
</evidence>
<dbReference type="Pfam" id="PF16064">
    <property type="entry name" value="DUF4806"/>
    <property type="match status" value="1"/>
</dbReference>
<proteinExistence type="predicted"/>
<evidence type="ECO:0000259" key="1">
    <source>
        <dbReference type="Pfam" id="PF16064"/>
    </source>
</evidence>
<gene>
    <name evidence="3" type="primary">LOC125777767</name>
</gene>
<name>A0ABM3JJ81_BACDO</name>
<dbReference type="GeneID" id="125777767"/>
<reference evidence="3" key="1">
    <citation type="submission" date="2025-08" db="UniProtKB">
        <authorList>
            <consortium name="RefSeq"/>
        </authorList>
    </citation>
    <scope>IDENTIFICATION</scope>
    <source>
        <tissue evidence="3">Adult</tissue>
    </source>
</reference>